<name>A0ABU9PVR8_9BURK</name>
<protein>
    <submittedName>
        <fullName evidence="1">Baseplate assembly protein</fullName>
    </submittedName>
</protein>
<accession>A0ABU9PVR8</accession>
<comment type="caution">
    <text evidence="1">The sequence shown here is derived from an EMBL/GenBank/DDBJ whole genome shotgun (WGS) entry which is preliminary data.</text>
</comment>
<keyword evidence="2" id="KW-1185">Reference proteome</keyword>
<organism evidence="1 2">
    <name type="scientific">Collimonas rhizosphaerae</name>
    <dbReference type="NCBI Taxonomy" id="3126357"/>
    <lineage>
        <taxon>Bacteria</taxon>
        <taxon>Pseudomonadati</taxon>
        <taxon>Pseudomonadota</taxon>
        <taxon>Betaproteobacteria</taxon>
        <taxon>Burkholderiales</taxon>
        <taxon>Oxalobacteraceae</taxon>
        <taxon>Collimonas</taxon>
    </lineage>
</organism>
<proteinExistence type="predicted"/>
<evidence type="ECO:0000313" key="1">
    <source>
        <dbReference type="EMBL" id="MEM4988053.1"/>
    </source>
</evidence>
<reference evidence="1 2" key="1">
    <citation type="submission" date="2024-02" db="EMBL/GenBank/DDBJ databases">
        <title>Draft genome sequence of Collimonas sp. strain H4R21, an effective mineral-weathering bacterial strain isolated from the beech rhizosphere.</title>
        <authorList>
            <person name="Morin E."/>
            <person name="Uroz S."/>
            <person name="Leveau J.H.J."/>
            <person name="Kumar R."/>
            <person name="Rey M.W."/>
            <person name="Pham J."/>
        </authorList>
    </citation>
    <scope>NUCLEOTIDE SEQUENCE [LARGE SCALE GENOMIC DNA]</scope>
    <source>
        <strain evidence="1 2">H4R21</strain>
    </source>
</reference>
<dbReference type="Proteomes" id="UP001495910">
    <property type="component" value="Unassembled WGS sequence"/>
</dbReference>
<dbReference type="InterPro" id="IPR011749">
    <property type="entry name" value="CHP02243"/>
</dbReference>
<evidence type="ECO:0000313" key="2">
    <source>
        <dbReference type="Proteomes" id="UP001495910"/>
    </source>
</evidence>
<dbReference type="EMBL" id="JBANDC010000007">
    <property type="protein sequence ID" value="MEM4988053.1"/>
    <property type="molecule type" value="Genomic_DNA"/>
</dbReference>
<sequence>MLARLTGLALDVAASDGSNVNSEATQRIYPLKGLTTRAEDDPSIALLDAWATVGDVLSFYQERIANEGYLRTAAERFSVSQLARLVGYRLRPGVAASVYLAFNVADGFRGDLPMGTRAQSVPDAGELPQFFEIDENLPTRDTWNNLKPRLTRPQLITTPFQASPAAAGSNAPIGSEADIIDTLYFQGTSTNLKNGDALLIVLDRDSGQQVVRFIESVKPQPMQNRTEVTLQQDPFVVQYGHQVLDNVKNALQPYIEETGGVFSGNQVAEQVAAILQVLLNALAASDGTPEAAEPLVRDVLAQIRDKHDLAVRRSFTRLEPWLNMLLTTVETLVEQIPQLDISPLPPGGPPVAAAASSMLISALSNLDALLAPLSLPPSLQPANARRLARTITQAFAPQSDMAPRLLANFRPIAAPSLYQAWSKLGTAGGDVTVYAMRVKAPLFGHNAPPRITGVANGVVTAYGEWPVAVAATTGTPARYHEKNDVVSLDAAYDKIHQQDWIVVDTRAVDSAATKIVPTPGLLVAKAGGSTATVSRSDYGMSGKTTRINLLDPASLDTVNWLDVFSANAANSVDFDAIRNTTVYAQAEALTLAEEPLDADIEGDTLELADLYDGLESGRWIIVSGERTDIPEVSGVAASELVMVAAVAQGTRTAACAVFPGTAAPIPFAQVYYTSDPNSAGDRLVVGKLAKNFSPSQIPQAAIPNQQFCDQVQLADGLYANAYVPTDAERSGSFSAFTGMLLDPQTRLPFPDGQIPSSQFMSEGLWAWRISSGATHTILTLANKLAYSYDAATVVIYGNVAKASQGQTVGEVLGNGDASQALQKFDLHQTPLTYLPAPTPAGAQSTLELRVNDVLWHEADTLDGLQPTARSYILQTDSSEDGDTTSIIFGNGRQGARLPTGSANVKATYRYGMGKAGNVKARQISQLATHPLGVQDVVNPLAASGGADADSRDQARRNAPLAVMALDRLVSTQDYADFTRTYAGISKASATRLTDGRRQVVHVSIAGADDIPIDFNSDLYRNLLQALRQFGDAQQALQVVPRRLKVLVLHAGVQMQPDYLWEAVEPKIRAALLEAFGFDQRELGQSAYQSEAIGAIQQVEGVAYADLKIFDAVAEGISVGQLASLAGSLTLQPHIEAELARIDPGATDFSKRILAAELAIFTPAIPDTLILTEIRR</sequence>
<dbReference type="RefSeq" id="WP_342829544.1">
    <property type="nucleotide sequence ID" value="NZ_JBANDC010000007.1"/>
</dbReference>
<gene>
    <name evidence="1" type="ORF">V8G57_11710</name>
</gene>
<dbReference type="NCBIfam" id="TIGR02243">
    <property type="entry name" value="putative baseplate assembly protein"/>
    <property type="match status" value="1"/>
</dbReference>